<gene>
    <name evidence="1" type="ORF">DERYTH_LOCUS25214</name>
</gene>
<proteinExistence type="predicted"/>
<sequence>VKAKSQNGGLKLFWSHLIHKREKIVVKEVHLTGSFKLLCASGKRNVHELLTNGTILPIQTEENNRINGTFDELSEEFIATKIAMSTSGKTTEVA</sequence>
<dbReference type="OrthoDB" id="2447018at2759"/>
<dbReference type="AlphaFoldDB" id="A0A9N9PEX9"/>
<name>A0A9N9PEX9_9GLOM</name>
<evidence type="ECO:0000313" key="1">
    <source>
        <dbReference type="EMBL" id="CAG8810041.1"/>
    </source>
</evidence>
<dbReference type="EMBL" id="CAJVPY010045848">
    <property type="protein sequence ID" value="CAG8810041.1"/>
    <property type="molecule type" value="Genomic_DNA"/>
</dbReference>
<organism evidence="1 2">
    <name type="scientific">Dentiscutata erythropus</name>
    <dbReference type="NCBI Taxonomy" id="1348616"/>
    <lineage>
        <taxon>Eukaryota</taxon>
        <taxon>Fungi</taxon>
        <taxon>Fungi incertae sedis</taxon>
        <taxon>Mucoromycota</taxon>
        <taxon>Glomeromycotina</taxon>
        <taxon>Glomeromycetes</taxon>
        <taxon>Diversisporales</taxon>
        <taxon>Gigasporaceae</taxon>
        <taxon>Dentiscutata</taxon>
    </lineage>
</organism>
<keyword evidence="2" id="KW-1185">Reference proteome</keyword>
<evidence type="ECO:0000313" key="2">
    <source>
        <dbReference type="Proteomes" id="UP000789405"/>
    </source>
</evidence>
<feature type="non-terminal residue" evidence="1">
    <location>
        <position position="94"/>
    </location>
</feature>
<accession>A0A9N9PEX9</accession>
<dbReference type="Proteomes" id="UP000789405">
    <property type="component" value="Unassembled WGS sequence"/>
</dbReference>
<reference evidence="1" key="1">
    <citation type="submission" date="2021-06" db="EMBL/GenBank/DDBJ databases">
        <authorList>
            <person name="Kallberg Y."/>
            <person name="Tangrot J."/>
            <person name="Rosling A."/>
        </authorList>
    </citation>
    <scope>NUCLEOTIDE SEQUENCE</scope>
    <source>
        <strain evidence="1">MA453B</strain>
    </source>
</reference>
<feature type="non-terminal residue" evidence="1">
    <location>
        <position position="1"/>
    </location>
</feature>
<comment type="caution">
    <text evidence="1">The sequence shown here is derived from an EMBL/GenBank/DDBJ whole genome shotgun (WGS) entry which is preliminary data.</text>
</comment>
<protein>
    <submittedName>
        <fullName evidence="1">11104_t:CDS:1</fullName>
    </submittedName>
</protein>